<dbReference type="GO" id="GO:1990573">
    <property type="term" value="P:potassium ion import across plasma membrane"/>
    <property type="evidence" value="ECO:0007669"/>
    <property type="project" value="TreeGrafter"/>
</dbReference>
<evidence type="ECO:0000256" key="2">
    <source>
        <dbReference type="ARBA" id="ARBA00022448"/>
    </source>
</evidence>
<sequence>MLGQWLPTFTKIKHRLTTSTTAPKTSANFIKLHYSYIIAWTLLSSVILYGNGRIPYVDALFFASGAATQSGLNTIDVNKLALYQQVVIMLVACVCNPIFIHTSVVFVRLYWFEKRFQDVVRGSQMKGRRTQSPPKRKWKSMEDVEGGMVNRSRGVGNREIRVLRGSSGHAYGGYIENEFAFNDGQDRTGDGIRVRRHSNLEEPDRTSFGPTAARHEAATDETVAEAKNPSMPAQPQDGLPASLDPPVPCLPQASHETSIAFTGVQRNPSAKGTLRIPGPRDFDLGHIPEKVEDGDGYSRKATKMLSYDSDLSRYPSTSVPTDEKDDEAHSLKHHREELGGIEYRALKLLAIILVCFFVGFHLFGMVCLTPWINGTAQYRAVVQNVGISPTWWGFFTAASFKTNWLLFWILVLLNGIDLMFFIVLDLNDPTVTSLPPGFQFLAGLFQAASTRTAGFSVVNLPELHPAVQNTSIDHDDLADDKTALFEYVTAQRKPRRGMRETSKKPADLGLAAREPGVTRSACRICSSYLAHSPPESLLSPSPGPVPCVAKG</sequence>
<dbReference type="OrthoDB" id="9999863at2759"/>
<feature type="compositionally biased region" description="Polar residues" evidence="7">
    <location>
        <begin position="254"/>
        <end position="270"/>
    </location>
</feature>
<protein>
    <submittedName>
        <fullName evidence="9">Low affinity potassium transporter</fullName>
    </submittedName>
</protein>
<keyword evidence="3 8" id="KW-0812">Transmembrane</keyword>
<evidence type="ECO:0000256" key="3">
    <source>
        <dbReference type="ARBA" id="ARBA00022692"/>
    </source>
</evidence>
<dbReference type="GO" id="GO:0005886">
    <property type="term" value="C:plasma membrane"/>
    <property type="evidence" value="ECO:0007669"/>
    <property type="project" value="TreeGrafter"/>
</dbReference>
<comment type="caution">
    <text evidence="9">The sequence shown here is derived from an EMBL/GenBank/DDBJ whole genome shotgun (WGS) entry which is preliminary data.</text>
</comment>
<gene>
    <name evidence="9" type="primary">TRK1_1</name>
    <name evidence="9" type="ORF">E8E12_001098</name>
</gene>
<evidence type="ECO:0000256" key="8">
    <source>
        <dbReference type="SAM" id="Phobius"/>
    </source>
</evidence>
<dbReference type="InterPro" id="IPR003445">
    <property type="entry name" value="Cat_transpt"/>
</dbReference>
<dbReference type="GO" id="GO:0030007">
    <property type="term" value="P:intracellular potassium ion homeostasis"/>
    <property type="evidence" value="ECO:0007669"/>
    <property type="project" value="TreeGrafter"/>
</dbReference>
<dbReference type="Proteomes" id="UP000758155">
    <property type="component" value="Unassembled WGS sequence"/>
</dbReference>
<accession>A0A9P4WK69</accession>
<keyword evidence="4 8" id="KW-1133">Transmembrane helix</keyword>
<feature type="region of interest" description="Disordered" evidence="7">
    <location>
        <begin position="185"/>
        <end position="295"/>
    </location>
</feature>
<dbReference type="EMBL" id="SWKV01000065">
    <property type="protein sequence ID" value="KAF3034657.1"/>
    <property type="molecule type" value="Genomic_DNA"/>
</dbReference>
<keyword evidence="10" id="KW-1185">Reference proteome</keyword>
<evidence type="ECO:0000256" key="6">
    <source>
        <dbReference type="ARBA" id="ARBA00023136"/>
    </source>
</evidence>
<keyword evidence="5" id="KW-0406">Ion transport</keyword>
<dbReference type="PANTHER" id="PTHR31064:SF30">
    <property type="entry name" value="HIGH-AFFINITY POTASSIUM TRANSPORT PROTEIN-RELATED"/>
    <property type="match status" value="1"/>
</dbReference>
<dbReference type="GO" id="GO:0140107">
    <property type="term" value="F:high-affinity potassium ion transmembrane transporter activity"/>
    <property type="evidence" value="ECO:0007669"/>
    <property type="project" value="TreeGrafter"/>
</dbReference>
<organism evidence="9 10">
    <name type="scientific">Didymella heteroderae</name>
    <dbReference type="NCBI Taxonomy" id="1769908"/>
    <lineage>
        <taxon>Eukaryota</taxon>
        <taxon>Fungi</taxon>
        <taxon>Dikarya</taxon>
        <taxon>Ascomycota</taxon>
        <taxon>Pezizomycotina</taxon>
        <taxon>Dothideomycetes</taxon>
        <taxon>Pleosporomycetidae</taxon>
        <taxon>Pleosporales</taxon>
        <taxon>Pleosporineae</taxon>
        <taxon>Didymellaceae</taxon>
        <taxon>Didymella</taxon>
    </lineage>
</organism>
<keyword evidence="2" id="KW-0813">Transport</keyword>
<dbReference type="AlphaFoldDB" id="A0A9P4WK69"/>
<feature type="compositionally biased region" description="Basic and acidic residues" evidence="7">
    <location>
        <begin position="185"/>
        <end position="205"/>
    </location>
</feature>
<evidence type="ECO:0000256" key="1">
    <source>
        <dbReference type="ARBA" id="ARBA00004141"/>
    </source>
</evidence>
<feature type="transmembrane region" description="Helical" evidence="8">
    <location>
        <begin position="34"/>
        <end position="52"/>
    </location>
</feature>
<feature type="transmembrane region" description="Helical" evidence="8">
    <location>
        <begin position="348"/>
        <end position="372"/>
    </location>
</feature>
<dbReference type="InterPro" id="IPR051143">
    <property type="entry name" value="TrkH_K-transport"/>
</dbReference>
<evidence type="ECO:0000256" key="4">
    <source>
        <dbReference type="ARBA" id="ARBA00022989"/>
    </source>
</evidence>
<reference evidence="9" key="1">
    <citation type="submission" date="2019-04" db="EMBL/GenBank/DDBJ databases">
        <title>Sequencing of skin fungus with MAO and IRED activity.</title>
        <authorList>
            <person name="Marsaioli A.J."/>
            <person name="Bonatto J.M.C."/>
            <person name="Reis Junior O."/>
        </authorList>
    </citation>
    <scope>NUCLEOTIDE SEQUENCE</scope>
    <source>
        <strain evidence="9">28M1</strain>
    </source>
</reference>
<proteinExistence type="predicted"/>
<evidence type="ECO:0000256" key="5">
    <source>
        <dbReference type="ARBA" id="ARBA00023065"/>
    </source>
</evidence>
<feature type="transmembrane region" description="Helical" evidence="8">
    <location>
        <begin position="404"/>
        <end position="424"/>
    </location>
</feature>
<evidence type="ECO:0000313" key="10">
    <source>
        <dbReference type="Proteomes" id="UP000758155"/>
    </source>
</evidence>
<name>A0A9P4WK69_9PLEO</name>
<keyword evidence="6 8" id="KW-0472">Membrane</keyword>
<evidence type="ECO:0000256" key="7">
    <source>
        <dbReference type="SAM" id="MobiDB-lite"/>
    </source>
</evidence>
<dbReference type="Pfam" id="PF02386">
    <property type="entry name" value="TrkH"/>
    <property type="match status" value="2"/>
</dbReference>
<dbReference type="PANTHER" id="PTHR31064">
    <property type="entry name" value="POTASSIUM TRANSPORT PROTEIN DDB_G0292412-RELATED"/>
    <property type="match status" value="1"/>
</dbReference>
<feature type="transmembrane region" description="Helical" evidence="8">
    <location>
        <begin position="86"/>
        <end position="111"/>
    </location>
</feature>
<feature type="region of interest" description="Disordered" evidence="7">
    <location>
        <begin position="312"/>
        <end position="331"/>
    </location>
</feature>
<feature type="compositionally biased region" description="Basic and acidic residues" evidence="7">
    <location>
        <begin position="278"/>
        <end position="295"/>
    </location>
</feature>
<evidence type="ECO:0000313" key="9">
    <source>
        <dbReference type="EMBL" id="KAF3034657.1"/>
    </source>
</evidence>
<comment type="subcellular location">
    <subcellularLocation>
        <location evidence="1">Membrane</location>
        <topology evidence="1">Multi-pass membrane protein</topology>
    </subcellularLocation>
</comment>